<dbReference type="PANTHER" id="PTHR33563">
    <property type="match status" value="1"/>
</dbReference>
<feature type="domain" description="3-dehydroquinate synthase N-terminal" evidence="3">
    <location>
        <begin position="72"/>
        <end position="210"/>
    </location>
</feature>
<evidence type="ECO:0000256" key="2">
    <source>
        <dbReference type="ARBA" id="ARBA00023141"/>
    </source>
</evidence>
<dbReference type="GO" id="GO:0008652">
    <property type="term" value="P:amino acid biosynthetic process"/>
    <property type="evidence" value="ECO:0007669"/>
    <property type="project" value="UniProtKB-KW"/>
</dbReference>
<evidence type="ECO:0000313" key="5">
    <source>
        <dbReference type="Proteomes" id="UP001279734"/>
    </source>
</evidence>
<dbReference type="GO" id="GO:0016491">
    <property type="term" value="F:oxidoreductase activity"/>
    <property type="evidence" value="ECO:0007669"/>
    <property type="project" value="InterPro"/>
</dbReference>
<dbReference type="GO" id="GO:0003856">
    <property type="term" value="F:3-dehydroquinate synthase activity"/>
    <property type="evidence" value="ECO:0007669"/>
    <property type="project" value="InterPro"/>
</dbReference>
<proteinExistence type="predicted"/>
<sequence>MAVASCASIEISKQVPQLLSPRSGKWDNCRLTVHSWKSLYVGGSICKQYNIRITKCAKLDSNSMAATNGESKTVWIWTENKQVMTAAVERGWNTFIFPSHCGELAKDWASIAFINPLFVKEKELIDIENKRVATFFEISSPEQLDQLLLIDDMLENVIVDLLDWQVIPAENMVAAFQGSMKKLFAIAKNPEEAQISLEALEHGLDGVVLRLRMLLLSSS</sequence>
<dbReference type="AlphaFoldDB" id="A0AAD3S678"/>
<reference evidence="4" key="1">
    <citation type="submission" date="2023-05" db="EMBL/GenBank/DDBJ databases">
        <title>Nepenthes gracilis genome sequencing.</title>
        <authorList>
            <person name="Fukushima K."/>
        </authorList>
    </citation>
    <scope>NUCLEOTIDE SEQUENCE</scope>
    <source>
        <strain evidence="4">SING2019-196</strain>
    </source>
</reference>
<dbReference type="GO" id="GO:0009073">
    <property type="term" value="P:aromatic amino acid family biosynthetic process"/>
    <property type="evidence" value="ECO:0007669"/>
    <property type="project" value="UniProtKB-KW"/>
</dbReference>
<accession>A0AAD3S678</accession>
<evidence type="ECO:0000259" key="3">
    <source>
        <dbReference type="Pfam" id="PF01959"/>
    </source>
</evidence>
<evidence type="ECO:0000313" key="4">
    <source>
        <dbReference type="EMBL" id="GMH05134.1"/>
    </source>
</evidence>
<dbReference type="InterPro" id="IPR002812">
    <property type="entry name" value="DHQS"/>
</dbReference>
<dbReference type="PANTHER" id="PTHR33563:SF1">
    <property type="entry name" value="3-DEHYDROQUINATE SYNTHASE"/>
    <property type="match status" value="1"/>
</dbReference>
<dbReference type="Proteomes" id="UP001279734">
    <property type="component" value="Unassembled WGS sequence"/>
</dbReference>
<comment type="caution">
    <text evidence="4">The sequence shown here is derived from an EMBL/GenBank/DDBJ whole genome shotgun (WGS) entry which is preliminary data.</text>
</comment>
<keyword evidence="1" id="KW-0028">Amino-acid biosynthesis</keyword>
<evidence type="ECO:0000256" key="1">
    <source>
        <dbReference type="ARBA" id="ARBA00022605"/>
    </source>
</evidence>
<keyword evidence="2" id="KW-0057">Aromatic amino acid biosynthesis</keyword>
<dbReference type="InterPro" id="IPR030960">
    <property type="entry name" value="DHQS/DOIS_N"/>
</dbReference>
<protein>
    <recommendedName>
        <fullName evidence="3">3-dehydroquinate synthase N-terminal domain-containing protein</fullName>
    </recommendedName>
</protein>
<keyword evidence="5" id="KW-1185">Reference proteome</keyword>
<gene>
    <name evidence="4" type="ORF">Nepgr_006974</name>
</gene>
<name>A0AAD3S678_NEPGR</name>
<dbReference type="Pfam" id="PF01959">
    <property type="entry name" value="DHQS"/>
    <property type="match status" value="1"/>
</dbReference>
<organism evidence="4 5">
    <name type="scientific">Nepenthes gracilis</name>
    <name type="common">Slender pitcher plant</name>
    <dbReference type="NCBI Taxonomy" id="150966"/>
    <lineage>
        <taxon>Eukaryota</taxon>
        <taxon>Viridiplantae</taxon>
        <taxon>Streptophyta</taxon>
        <taxon>Embryophyta</taxon>
        <taxon>Tracheophyta</taxon>
        <taxon>Spermatophyta</taxon>
        <taxon>Magnoliopsida</taxon>
        <taxon>eudicotyledons</taxon>
        <taxon>Gunneridae</taxon>
        <taxon>Pentapetalae</taxon>
        <taxon>Caryophyllales</taxon>
        <taxon>Nepenthaceae</taxon>
        <taxon>Nepenthes</taxon>
    </lineage>
</organism>
<dbReference type="EMBL" id="BSYO01000005">
    <property type="protein sequence ID" value="GMH05134.1"/>
    <property type="molecule type" value="Genomic_DNA"/>
</dbReference>